<accession>A0ABT2DFT7</accession>
<dbReference type="EMBL" id="JANUHB010000005">
    <property type="protein sequence ID" value="MCS0810192.1"/>
    <property type="molecule type" value="Genomic_DNA"/>
</dbReference>
<comment type="caution">
    <text evidence="1">The sequence shown here is derived from an EMBL/GenBank/DDBJ whole genome shotgun (WGS) entry which is preliminary data.</text>
</comment>
<dbReference type="RefSeq" id="WP_258824016.1">
    <property type="nucleotide sequence ID" value="NZ_JANUHB010000005.1"/>
</dbReference>
<reference evidence="1 2" key="1">
    <citation type="submission" date="2022-08" db="EMBL/GenBank/DDBJ databases">
        <title>Reclassification of Massilia species as members of the genera Telluria, Duganella, Pseudoduganella, Mokoshia gen. nov. and Zemynaea gen. nov. using orthogonal and non-orthogonal genome-based approaches.</title>
        <authorList>
            <person name="Bowman J.P."/>
        </authorList>
    </citation>
    <scope>NUCLEOTIDE SEQUENCE [LARGE SCALE GENOMIC DNA]</scope>
    <source>
        <strain evidence="1 2">JCM 31605</strain>
    </source>
</reference>
<dbReference type="SUPFAM" id="SSF52309">
    <property type="entry name" value="N-(deoxy)ribosyltransferase-like"/>
    <property type="match status" value="1"/>
</dbReference>
<dbReference type="Proteomes" id="UP001206126">
    <property type="component" value="Unassembled WGS sequence"/>
</dbReference>
<keyword evidence="2" id="KW-1185">Reference proteome</keyword>
<dbReference type="Gene3D" id="3.40.50.450">
    <property type="match status" value="1"/>
</dbReference>
<name>A0ABT2DFT7_9BURK</name>
<sequence>MSEVPKSDLRLLIETLRNDAGDYFREIARYVKEEPGESWRPRLSPDHYWQQVSDDSLQTARSIVQRAVRYSAQVAEAMRAAPLVGGEDLADLRHATKAMRASIQLRRYRFEEIEVLNDEDRILGVRPAMQSDDEPLPPLEAQVVFHDNTSTILRILAFVEASEDLSPPGAGAPANSIDAPRYRPGTAFVMMWMDPAHPELTDICDAVKETFQRFGVNAVRADDIEHDGQITQRVLNELRTSEFLFADLTGARPNVYYEVGFAHALGRRVLLYRKAGTGLHFDLAGYNCPEYANLRDLKEKLARRLESMTNRKAEGGEGDA</sequence>
<evidence type="ECO:0000313" key="2">
    <source>
        <dbReference type="Proteomes" id="UP001206126"/>
    </source>
</evidence>
<gene>
    <name evidence="1" type="ORF">NX774_19900</name>
</gene>
<proteinExistence type="predicted"/>
<evidence type="ECO:0000313" key="1">
    <source>
        <dbReference type="EMBL" id="MCS0810192.1"/>
    </source>
</evidence>
<protein>
    <submittedName>
        <fullName evidence="1">Nucleoside 2-deoxyribosyltransferase</fullName>
    </submittedName>
</protein>
<organism evidence="1 2">
    <name type="scientific">Massilia agilis</name>
    <dbReference type="NCBI Taxonomy" id="1811226"/>
    <lineage>
        <taxon>Bacteria</taxon>
        <taxon>Pseudomonadati</taxon>
        <taxon>Pseudomonadota</taxon>
        <taxon>Betaproteobacteria</taxon>
        <taxon>Burkholderiales</taxon>
        <taxon>Oxalobacteraceae</taxon>
        <taxon>Telluria group</taxon>
        <taxon>Massilia</taxon>
    </lineage>
</organism>